<feature type="region of interest" description="Disordered" evidence="1">
    <location>
        <begin position="505"/>
        <end position="618"/>
    </location>
</feature>
<feature type="compositionally biased region" description="Polar residues" evidence="1">
    <location>
        <begin position="542"/>
        <end position="562"/>
    </location>
</feature>
<feature type="compositionally biased region" description="Low complexity" evidence="1">
    <location>
        <begin position="741"/>
        <end position="752"/>
    </location>
</feature>
<accession>A0AAV2KJM5</accession>
<feature type="compositionally biased region" description="Low complexity" evidence="1">
    <location>
        <begin position="394"/>
        <end position="406"/>
    </location>
</feature>
<feature type="region of interest" description="Disordered" evidence="1">
    <location>
        <begin position="638"/>
        <end position="753"/>
    </location>
</feature>
<name>A0AAV2KJM5_KNICA</name>
<dbReference type="EMBL" id="OZ035840">
    <property type="protein sequence ID" value="CAL1589135.1"/>
    <property type="molecule type" value="Genomic_DNA"/>
</dbReference>
<feature type="region of interest" description="Disordered" evidence="1">
    <location>
        <begin position="771"/>
        <end position="836"/>
    </location>
</feature>
<feature type="compositionally biased region" description="Low complexity" evidence="1">
    <location>
        <begin position="977"/>
        <end position="991"/>
    </location>
</feature>
<feature type="region of interest" description="Disordered" evidence="1">
    <location>
        <begin position="456"/>
        <end position="484"/>
    </location>
</feature>
<evidence type="ECO:0000313" key="3">
    <source>
        <dbReference type="Proteomes" id="UP001497482"/>
    </source>
</evidence>
<reference evidence="2 3" key="1">
    <citation type="submission" date="2024-04" db="EMBL/GenBank/DDBJ databases">
        <authorList>
            <person name="Waldvogel A.-M."/>
            <person name="Schoenle A."/>
        </authorList>
    </citation>
    <scope>NUCLEOTIDE SEQUENCE [LARGE SCALE GENOMIC DNA]</scope>
</reference>
<proteinExistence type="predicted"/>
<evidence type="ECO:0000256" key="1">
    <source>
        <dbReference type="SAM" id="MobiDB-lite"/>
    </source>
</evidence>
<feature type="region of interest" description="Disordered" evidence="1">
    <location>
        <begin position="305"/>
        <end position="417"/>
    </location>
</feature>
<feature type="compositionally biased region" description="Polar residues" evidence="1">
    <location>
        <begin position="728"/>
        <end position="740"/>
    </location>
</feature>
<keyword evidence="3" id="KW-1185">Reference proteome</keyword>
<feature type="region of interest" description="Disordered" evidence="1">
    <location>
        <begin position="964"/>
        <end position="1030"/>
    </location>
</feature>
<feature type="compositionally biased region" description="Polar residues" evidence="1">
    <location>
        <begin position="456"/>
        <end position="480"/>
    </location>
</feature>
<feature type="compositionally biased region" description="Polar residues" evidence="1">
    <location>
        <begin position="790"/>
        <end position="800"/>
    </location>
</feature>
<organism evidence="2 3">
    <name type="scientific">Knipowitschia caucasica</name>
    <name type="common">Caucasian dwarf goby</name>
    <name type="synonym">Pomatoschistus caucasicus</name>
    <dbReference type="NCBI Taxonomy" id="637954"/>
    <lineage>
        <taxon>Eukaryota</taxon>
        <taxon>Metazoa</taxon>
        <taxon>Chordata</taxon>
        <taxon>Craniata</taxon>
        <taxon>Vertebrata</taxon>
        <taxon>Euteleostomi</taxon>
        <taxon>Actinopterygii</taxon>
        <taxon>Neopterygii</taxon>
        <taxon>Teleostei</taxon>
        <taxon>Neoteleostei</taxon>
        <taxon>Acanthomorphata</taxon>
        <taxon>Gobiaria</taxon>
        <taxon>Gobiiformes</taxon>
        <taxon>Gobioidei</taxon>
        <taxon>Gobiidae</taxon>
        <taxon>Gobiinae</taxon>
        <taxon>Knipowitschia</taxon>
    </lineage>
</organism>
<dbReference type="AlphaFoldDB" id="A0AAV2KJM5"/>
<feature type="compositionally biased region" description="Basic and acidic residues" evidence="1">
    <location>
        <begin position="771"/>
        <end position="780"/>
    </location>
</feature>
<feature type="compositionally biased region" description="Acidic residues" evidence="1">
    <location>
        <begin position="81"/>
        <end position="90"/>
    </location>
</feature>
<feature type="compositionally biased region" description="Polar residues" evidence="1">
    <location>
        <begin position="355"/>
        <end position="373"/>
    </location>
</feature>
<feature type="region of interest" description="Disordered" evidence="1">
    <location>
        <begin position="1"/>
        <end position="129"/>
    </location>
</feature>
<feature type="region of interest" description="Disordered" evidence="1">
    <location>
        <begin position="267"/>
        <end position="286"/>
    </location>
</feature>
<feature type="compositionally biased region" description="Basic and acidic residues" evidence="1">
    <location>
        <begin position="309"/>
        <end position="321"/>
    </location>
</feature>
<gene>
    <name evidence="2" type="ORF">KC01_LOCUS18802</name>
</gene>
<dbReference type="Proteomes" id="UP001497482">
    <property type="component" value="Chromosome 18"/>
</dbReference>
<feature type="compositionally biased region" description="Basic and acidic residues" evidence="1">
    <location>
        <begin position="57"/>
        <end position="69"/>
    </location>
</feature>
<feature type="compositionally biased region" description="Polar residues" evidence="1">
    <location>
        <begin position="1021"/>
        <end position="1030"/>
    </location>
</feature>
<feature type="compositionally biased region" description="Polar residues" evidence="1">
    <location>
        <begin position="41"/>
        <end position="55"/>
    </location>
</feature>
<protein>
    <submittedName>
        <fullName evidence="2">Uncharacterized protein</fullName>
    </submittedName>
</protein>
<sequence>MKDVGKGFDLSPKLQAVEEGMNSSQDQRSRGVPEVEEIFNSGGSFDNKTQDSQNDPGPEKLTKTDHVLTEENFENLSAVTEEAEDMSEDGIEPKITQTDQDSDKYHLKGSKTNEVTQEERESNEPKMLTGFPGYELLSSLSSDFRISTLQFEHNTEYPPNLELEEEFLRLNEGAFCPQDMEEFDDQMDLSLELDMDEDLTEANVRVRPVERYVLIESPPFSDEFSEETRALCESFETIVKDDGGVPIGSNVREVSGFVDVVMSEEQDSGSILRNDGKENVEESGEEWEGEMFRVKDVDNWIQGSLGSASERKEKGLSREECGGSLEGVTTGGNTTKRDGFSQRASVMVEQHADESQTGSISTEAAQKAQTQVPRSEGSLEIPPTPPASEWRVYGRSSGRISASPSSNQDPSVAKTQGWGLCTNKDLSLTKSNVLAVRSEDSKITFAEEKVKTVESSVSLQSTKVSGVVSTEPESVSTQRALSPGRFARADSGEWRVYGHNRDLQSSVPRVLSPTGRPTSPVPMAASPSRFGKGGSGEWRVYGQSQDRQSYGLSQTARLTSPTPTSPVEMGRFAGAGSGEYFGKNSDWTSLGPRLRSPTGRPTSPVPTEMSPVETGRFGKADSGEWLLYGYNRERMSSGLQTLSPTGRPTSPVPSPTSLVERGRFARAGSEEYFGYGKSSNRMSSGPRVMRPTGRPTSPVPMATSPVETGRFARADSGEWRVYGHNRDQQSSGSRVSPTGQPTSPVPGVTSPVEMGRFARADSGEWRVYGTNRERMSHADQEDLLFDSRALSPTQSLSPDGTQRELCFTPPPLSPYGRFSPRTLSPDGSDGPRSLSPEWMVYRSLSPRRFDETQMLADSVNNAKNATTSHASADQLGRWATKDWLVYKSSGGADEKLRKRTLSPPQVQTKQFYVQGKEGTAKGGVAKTAMVKADNTSGKSSGKVGRGLVGSIGKLVSADWRRNKGSKLGVASGGRVISSSDGPIGSSGSGTSTKKERISVCKMAAALSKEKKRSTAPPAVQPGSTSHRSQL</sequence>
<evidence type="ECO:0000313" key="2">
    <source>
        <dbReference type="EMBL" id="CAL1589135.1"/>
    </source>
</evidence>